<keyword evidence="2" id="KW-0963">Cytoplasm</keyword>
<dbReference type="PROSITE" id="PS51221">
    <property type="entry name" value="TTL"/>
    <property type="match status" value="1"/>
</dbReference>
<evidence type="ECO:0000256" key="5">
    <source>
        <dbReference type="ARBA" id="ARBA00022840"/>
    </source>
</evidence>
<keyword evidence="5" id="KW-0067">ATP-binding</keyword>
<gene>
    <name evidence="6" type="ORF">DILT_LOCUS3751</name>
</gene>
<dbReference type="GO" id="GO:0005930">
    <property type="term" value="C:axoneme"/>
    <property type="evidence" value="ECO:0007669"/>
    <property type="project" value="TreeGrafter"/>
</dbReference>
<dbReference type="GO" id="GO:0060271">
    <property type="term" value="P:cilium assembly"/>
    <property type="evidence" value="ECO:0007669"/>
    <property type="project" value="TreeGrafter"/>
</dbReference>
<keyword evidence="7" id="KW-1185">Reference proteome</keyword>
<evidence type="ECO:0000256" key="1">
    <source>
        <dbReference type="ARBA" id="ARBA00004496"/>
    </source>
</evidence>
<evidence type="ECO:0000313" key="6">
    <source>
        <dbReference type="EMBL" id="VDK85737.1"/>
    </source>
</evidence>
<evidence type="ECO:0000256" key="2">
    <source>
        <dbReference type="ARBA" id="ARBA00022490"/>
    </source>
</evidence>
<dbReference type="Gene3D" id="3.30.470.20">
    <property type="entry name" value="ATP-grasp fold, B domain"/>
    <property type="match status" value="1"/>
</dbReference>
<protein>
    <recommendedName>
        <fullName evidence="8">Tubulin--tyrosine ligase-like protein 9</fullName>
    </recommendedName>
</protein>
<evidence type="ECO:0008006" key="8">
    <source>
        <dbReference type="Google" id="ProtNLM"/>
    </source>
</evidence>
<evidence type="ECO:0000313" key="7">
    <source>
        <dbReference type="Proteomes" id="UP000281553"/>
    </source>
</evidence>
<dbReference type="AlphaFoldDB" id="A0A3P6TKM8"/>
<keyword evidence="4" id="KW-0547">Nucleotide-binding</keyword>
<dbReference type="GO" id="GO:0015630">
    <property type="term" value="C:microtubule cytoskeleton"/>
    <property type="evidence" value="ECO:0007669"/>
    <property type="project" value="TreeGrafter"/>
</dbReference>
<evidence type="ECO:0000256" key="3">
    <source>
        <dbReference type="ARBA" id="ARBA00022598"/>
    </source>
</evidence>
<sequence>MIQPSSPDEYKWSRNNPGMACYGLTNQPLVYSMKYLLQELFLATFEFEMEQAPHPQVWNAQAEGSIADSSSGTISATKAISMALRHCDWYLRSMRHEDLDESSTTSFSPTEWNQFMQFFYGTAKGPSPFEEGEPIYQRCQFLCDKINAVNPQFELDGCRNIWIVKPGAKSRGRGITCHRKLDSILALLSNNISSLDNRFVVQKYIEKPLLIFNTKFDIRQWFIVTDWNPLTVWWYQDCYLRFCSHEFTLDHFKLHMTHAHPNQTLRAKHQVSDFSVLRSCVTLEEHILFGRQRQVY</sequence>
<dbReference type="Proteomes" id="UP000281553">
    <property type="component" value="Unassembled WGS sequence"/>
</dbReference>
<dbReference type="GO" id="GO:0005524">
    <property type="term" value="F:ATP binding"/>
    <property type="evidence" value="ECO:0007669"/>
    <property type="project" value="UniProtKB-KW"/>
</dbReference>
<name>A0A3P6TKM8_DIBLA</name>
<proteinExistence type="predicted"/>
<reference evidence="6 7" key="1">
    <citation type="submission" date="2018-11" db="EMBL/GenBank/DDBJ databases">
        <authorList>
            <consortium name="Pathogen Informatics"/>
        </authorList>
    </citation>
    <scope>NUCLEOTIDE SEQUENCE [LARGE SCALE GENOMIC DNA]</scope>
</reference>
<dbReference type="GO" id="GO:0070736">
    <property type="term" value="F:protein-glycine ligase activity, initiating"/>
    <property type="evidence" value="ECO:0007669"/>
    <property type="project" value="TreeGrafter"/>
</dbReference>
<dbReference type="OrthoDB" id="202825at2759"/>
<dbReference type="InterPro" id="IPR051437">
    <property type="entry name" value="TTLL_monoglycylase"/>
</dbReference>
<keyword evidence="3" id="KW-0436">Ligase</keyword>
<organism evidence="6 7">
    <name type="scientific">Dibothriocephalus latus</name>
    <name type="common">Fish tapeworm</name>
    <name type="synonym">Diphyllobothrium latum</name>
    <dbReference type="NCBI Taxonomy" id="60516"/>
    <lineage>
        <taxon>Eukaryota</taxon>
        <taxon>Metazoa</taxon>
        <taxon>Spiralia</taxon>
        <taxon>Lophotrochozoa</taxon>
        <taxon>Platyhelminthes</taxon>
        <taxon>Cestoda</taxon>
        <taxon>Eucestoda</taxon>
        <taxon>Diphyllobothriidea</taxon>
        <taxon>Diphyllobothriidae</taxon>
        <taxon>Dibothriocephalus</taxon>
    </lineage>
</organism>
<dbReference type="SUPFAM" id="SSF56059">
    <property type="entry name" value="Glutathione synthetase ATP-binding domain-like"/>
    <property type="match status" value="1"/>
</dbReference>
<dbReference type="PANTHER" id="PTHR45870">
    <property type="entry name" value="TUBULIN MONOGLYCYLASE TTLL3"/>
    <property type="match status" value="1"/>
</dbReference>
<dbReference type="EMBL" id="UYRU01044200">
    <property type="protein sequence ID" value="VDK85737.1"/>
    <property type="molecule type" value="Genomic_DNA"/>
</dbReference>
<dbReference type="InterPro" id="IPR004344">
    <property type="entry name" value="TTL/TTLL_fam"/>
</dbReference>
<accession>A0A3P6TKM8</accession>
<evidence type="ECO:0000256" key="4">
    <source>
        <dbReference type="ARBA" id="ARBA00022741"/>
    </source>
</evidence>
<comment type="subcellular location">
    <subcellularLocation>
        <location evidence="1">Cytoplasm</location>
    </subcellularLocation>
</comment>
<dbReference type="GO" id="GO:0003341">
    <property type="term" value="P:cilium movement"/>
    <property type="evidence" value="ECO:0007669"/>
    <property type="project" value="TreeGrafter"/>
</dbReference>
<dbReference type="PANTHER" id="PTHR45870:SF2">
    <property type="entry name" value="TUBULIN MONOGLYCYLASE TTLL3"/>
    <property type="match status" value="1"/>
</dbReference>
<dbReference type="Pfam" id="PF03133">
    <property type="entry name" value="TTL"/>
    <property type="match status" value="1"/>
</dbReference>